<feature type="region of interest" description="Disordered" evidence="1">
    <location>
        <begin position="260"/>
        <end position="285"/>
    </location>
</feature>
<feature type="region of interest" description="Disordered" evidence="1">
    <location>
        <begin position="1"/>
        <end position="24"/>
    </location>
</feature>
<dbReference type="InterPro" id="IPR013240">
    <property type="entry name" value="DNA-dir_RNA_pol1_su_RPA34"/>
</dbReference>
<organism evidence="2 3">
    <name type="scientific">Umbra pygmaea</name>
    <name type="common">Eastern mudminnow</name>
    <dbReference type="NCBI Taxonomy" id="75934"/>
    <lineage>
        <taxon>Eukaryota</taxon>
        <taxon>Metazoa</taxon>
        <taxon>Chordata</taxon>
        <taxon>Craniata</taxon>
        <taxon>Vertebrata</taxon>
        <taxon>Euteleostomi</taxon>
        <taxon>Actinopterygii</taxon>
        <taxon>Neopterygii</taxon>
        <taxon>Teleostei</taxon>
        <taxon>Protacanthopterygii</taxon>
        <taxon>Esociformes</taxon>
        <taxon>Umbridae</taxon>
        <taxon>Umbra</taxon>
    </lineage>
</organism>
<dbReference type="AlphaFoldDB" id="A0ABD0WM61"/>
<dbReference type="Pfam" id="PF08208">
    <property type="entry name" value="RNA_polI_A34"/>
    <property type="match status" value="1"/>
</dbReference>
<dbReference type="Gene3D" id="6.20.250.70">
    <property type="match status" value="1"/>
</dbReference>
<evidence type="ECO:0000313" key="2">
    <source>
        <dbReference type="EMBL" id="KAL0972853.1"/>
    </source>
</evidence>
<keyword evidence="3" id="KW-1185">Reference proteome</keyword>
<evidence type="ECO:0008006" key="4">
    <source>
        <dbReference type="Google" id="ProtNLM"/>
    </source>
</evidence>
<accession>A0ABD0WM61</accession>
<protein>
    <recommendedName>
        <fullName evidence="4">DNA-directed RNA polymerase I subunit RPA34</fullName>
    </recommendedName>
</protein>
<feature type="compositionally biased region" description="Basic and acidic residues" evidence="1">
    <location>
        <begin position="1"/>
        <end position="12"/>
    </location>
</feature>
<name>A0ABD0WM61_UMBPY</name>
<feature type="region of interest" description="Disordered" evidence="1">
    <location>
        <begin position="155"/>
        <end position="217"/>
    </location>
</feature>
<dbReference type="PANTHER" id="PTHR15484">
    <property type="entry name" value="DNA-DIRECTED RNA POLYMERASE I SUBUNIT RPA34"/>
    <property type="match status" value="1"/>
</dbReference>
<dbReference type="Proteomes" id="UP001557470">
    <property type="component" value="Unassembled WGS sequence"/>
</dbReference>
<evidence type="ECO:0000256" key="1">
    <source>
        <dbReference type="SAM" id="MobiDB-lite"/>
    </source>
</evidence>
<dbReference type="EMBL" id="JAGEUA010000006">
    <property type="protein sequence ID" value="KAL0972853.1"/>
    <property type="molecule type" value="Genomic_DNA"/>
</dbReference>
<feature type="region of interest" description="Disordered" evidence="1">
    <location>
        <begin position="299"/>
        <end position="423"/>
    </location>
</feature>
<evidence type="ECO:0000313" key="3">
    <source>
        <dbReference type="Proteomes" id="UP001557470"/>
    </source>
</evidence>
<reference evidence="2 3" key="1">
    <citation type="submission" date="2024-06" db="EMBL/GenBank/DDBJ databases">
        <authorList>
            <person name="Pan Q."/>
            <person name="Wen M."/>
            <person name="Jouanno E."/>
            <person name="Zahm M."/>
            <person name="Klopp C."/>
            <person name="Cabau C."/>
            <person name="Louis A."/>
            <person name="Berthelot C."/>
            <person name="Parey E."/>
            <person name="Roest Crollius H."/>
            <person name="Montfort J."/>
            <person name="Robinson-Rechavi M."/>
            <person name="Bouchez O."/>
            <person name="Lampietro C."/>
            <person name="Lopez Roques C."/>
            <person name="Donnadieu C."/>
            <person name="Postlethwait J."/>
            <person name="Bobe J."/>
            <person name="Verreycken H."/>
            <person name="Guiguen Y."/>
        </authorList>
    </citation>
    <scope>NUCLEOTIDE SEQUENCE [LARGE SCALE GENOMIC DNA]</scope>
    <source>
        <strain evidence="2">Up_M1</strain>
        <tissue evidence="2">Testis</tissue>
    </source>
</reference>
<gene>
    <name evidence="2" type="ORF">UPYG_G00195550</name>
</gene>
<feature type="compositionally biased region" description="Basic residues" evidence="1">
    <location>
        <begin position="411"/>
        <end position="423"/>
    </location>
</feature>
<feature type="compositionally biased region" description="Basic and acidic residues" evidence="1">
    <location>
        <begin position="312"/>
        <end position="331"/>
    </location>
</feature>
<feature type="compositionally biased region" description="Basic and acidic residues" evidence="1">
    <location>
        <begin position="341"/>
        <end position="362"/>
    </location>
</feature>
<feature type="compositionally biased region" description="Polar residues" evidence="1">
    <location>
        <begin position="174"/>
        <end position="186"/>
    </location>
</feature>
<comment type="caution">
    <text evidence="2">The sequence shown here is derived from an EMBL/GenBank/DDBJ whole genome shotgun (WGS) entry which is preliminary data.</text>
</comment>
<sequence>MSEDESRNERSVIDVVPKKHGKRPSRYQCPADFVTFTQKPCAGTLIENVCKDNTELWLIKAPSSFNPDSFSSVKMPLYGLQTMQAPAQHVEGDGVCAGQIYSVLGGHSGAADFRILTSHRKRSNTMVCGPLFNGILNICESFGDCNTNQAPMTIPATPAPTVPPGLRQRFQPFGSKTPTQSRSIEVTPSIPETPLSAMQQPGEESQKKKKRGKRLKTEELEEVMRVKQELLATTHCSEKTPEAPSQEDELLEDRIPHILMQEPVEASSVPQKKKKREKRLKTEDLENVIGVEPELLAMTHCLQGPSEECSQESEHAEDRTLLTEEPREESPKKKKKREKHLKTEDSEEVTRVKQEAEFPEDRRKKKKKRKDREREEAEETVGSPAIEIKLEEIEVKVEPMDFSYGDEESGKKKKKKKNKHADD</sequence>
<feature type="compositionally biased region" description="Basic and acidic residues" evidence="1">
    <location>
        <begin position="388"/>
        <end position="399"/>
    </location>
</feature>
<proteinExistence type="predicted"/>
<dbReference type="PANTHER" id="PTHR15484:SF8">
    <property type="entry name" value="DNA-DIRECTED RNA POLYMERASE I SUBUNIT RPA34"/>
    <property type="match status" value="1"/>
</dbReference>